<dbReference type="EMBL" id="JAQQXP010000001">
    <property type="protein sequence ID" value="MDC8831552.1"/>
    <property type="molecule type" value="Genomic_DNA"/>
</dbReference>
<dbReference type="Pfam" id="PF01832">
    <property type="entry name" value="Glucosaminidase"/>
    <property type="match status" value="1"/>
</dbReference>
<dbReference type="InterPro" id="IPR053195">
    <property type="entry name" value="Bax-like"/>
</dbReference>
<accession>A0ABT5L3E2</accession>
<organism evidence="3 4">
    <name type="scientific">Alteromonas gilva</name>
    <dbReference type="NCBI Taxonomy" id="2987522"/>
    <lineage>
        <taxon>Bacteria</taxon>
        <taxon>Pseudomonadati</taxon>
        <taxon>Pseudomonadota</taxon>
        <taxon>Gammaproteobacteria</taxon>
        <taxon>Alteromonadales</taxon>
        <taxon>Alteromonadaceae</taxon>
        <taxon>Alteromonas/Salinimonas group</taxon>
        <taxon>Alteromonas</taxon>
    </lineage>
</organism>
<dbReference type="Gene3D" id="1.10.530.10">
    <property type="match status" value="1"/>
</dbReference>
<protein>
    <submittedName>
        <fullName evidence="3">Glucosaminidase domain-containing protein</fullName>
    </submittedName>
</protein>
<dbReference type="InterPro" id="IPR002901">
    <property type="entry name" value="MGlyc_endo_b_GlcNAc-like_dom"/>
</dbReference>
<dbReference type="PANTHER" id="PTHR40572:SF1">
    <property type="entry name" value="PROTEIN BAX"/>
    <property type="match status" value="1"/>
</dbReference>
<keyword evidence="1" id="KW-0472">Membrane</keyword>
<feature type="transmembrane region" description="Helical" evidence="1">
    <location>
        <begin position="12"/>
        <end position="30"/>
    </location>
</feature>
<evidence type="ECO:0000313" key="4">
    <source>
        <dbReference type="Proteomes" id="UP001218788"/>
    </source>
</evidence>
<dbReference type="PANTHER" id="PTHR40572">
    <property type="entry name" value="PROTEIN BAX"/>
    <property type="match status" value="1"/>
</dbReference>
<reference evidence="3 4" key="1">
    <citation type="submission" date="2022-10" db="EMBL/GenBank/DDBJ databases">
        <title>Alteromonas sp. chi3 Genome sequencing.</title>
        <authorList>
            <person name="Park S."/>
        </authorList>
    </citation>
    <scope>NUCLEOTIDE SEQUENCE [LARGE SCALE GENOMIC DNA]</scope>
    <source>
        <strain evidence="4">chi3</strain>
    </source>
</reference>
<comment type="caution">
    <text evidence="3">The sequence shown here is derived from an EMBL/GenBank/DDBJ whole genome shotgun (WGS) entry which is preliminary data.</text>
</comment>
<evidence type="ECO:0000259" key="2">
    <source>
        <dbReference type="Pfam" id="PF01832"/>
    </source>
</evidence>
<name>A0ABT5L3E2_9ALTE</name>
<keyword evidence="1" id="KW-0812">Transmembrane</keyword>
<dbReference type="Proteomes" id="UP001218788">
    <property type="component" value="Unassembled WGS sequence"/>
</dbReference>
<evidence type="ECO:0000256" key="1">
    <source>
        <dbReference type="SAM" id="Phobius"/>
    </source>
</evidence>
<feature type="domain" description="Mannosyl-glycoprotein endo-beta-N-acetylglucosamidase-like" evidence="2">
    <location>
        <begin position="118"/>
        <end position="241"/>
    </location>
</feature>
<sequence length="249" mass="28254">MMINIKDSKILIGLMAVLLALVIAVWFIFFSRVTPPDFSEHPAGPERKMAFFSYFKPIIDDVNQEFIADREFVTSVCSTDDKNADSQLAELAVKYRIDKVDIENESLCDVLLRRVDIVPPSLALAQAANESAWGTSRFAQQGNNFFGQWCFEKGCGIVPNSRDESKIHEVADFRSPADSVKSYMLNLNGHDAYKSLRSIRQSLRAQNASFSGIELSYGLNKYSERGEEYGEELREMIRFNKLTEYDKTS</sequence>
<proteinExistence type="predicted"/>
<dbReference type="RefSeq" id="WP_273640935.1">
    <property type="nucleotide sequence ID" value="NZ_JAQQXP010000001.1"/>
</dbReference>
<keyword evidence="4" id="KW-1185">Reference proteome</keyword>
<gene>
    <name evidence="3" type="ORF">OIK42_12360</name>
</gene>
<keyword evidence="1" id="KW-1133">Transmembrane helix</keyword>
<evidence type="ECO:0000313" key="3">
    <source>
        <dbReference type="EMBL" id="MDC8831552.1"/>
    </source>
</evidence>